<dbReference type="Gene3D" id="3.40.50.2000">
    <property type="entry name" value="Glycogen Phosphorylase B"/>
    <property type="match status" value="1"/>
</dbReference>
<dbReference type="RefSeq" id="WP_183907216.1">
    <property type="nucleotide sequence ID" value="NZ_JACHXZ010000001.1"/>
</dbReference>
<comment type="pathway">
    <text evidence="2 12">Bacterial outer membrane biogenesis; LPS core biosynthesis.</text>
</comment>
<evidence type="ECO:0000256" key="9">
    <source>
        <dbReference type="ARBA" id="ARBA00049183"/>
    </source>
</evidence>
<proteinExistence type="inferred from homology"/>
<dbReference type="PANTHER" id="PTHR42755:SF1">
    <property type="entry name" value="3-DEOXY-D-MANNO-OCTULOSONIC ACID TRANSFERASE, MITOCHONDRIAL-RELATED"/>
    <property type="match status" value="1"/>
</dbReference>
<comment type="similarity">
    <text evidence="3">Belongs to the glycosyltransferase group 1 family. Glycosyltransferase 30 subfamily.</text>
</comment>
<dbReference type="Gene3D" id="3.40.50.11720">
    <property type="entry name" value="3-Deoxy-D-manno-octulosonic-acid transferase, N-terminal domain"/>
    <property type="match status" value="1"/>
</dbReference>
<evidence type="ECO:0000313" key="15">
    <source>
        <dbReference type="Proteomes" id="UP000559987"/>
    </source>
</evidence>
<dbReference type="InterPro" id="IPR038107">
    <property type="entry name" value="Glycos_transf_N_sf"/>
</dbReference>
<dbReference type="FunFam" id="3.40.50.11720:FF:000001">
    <property type="entry name" value="3-deoxy-D-manno-octulosonic acid transferase"/>
    <property type="match status" value="1"/>
</dbReference>
<dbReference type="GO" id="GO:0009244">
    <property type="term" value="P:lipopolysaccharide core region biosynthetic process"/>
    <property type="evidence" value="ECO:0007669"/>
    <property type="project" value="UniProtKB-UniRule"/>
</dbReference>
<organism evidence="14 15">
    <name type="scientific">Simiduia aestuariiviva</name>
    <dbReference type="NCBI Taxonomy" id="1510459"/>
    <lineage>
        <taxon>Bacteria</taxon>
        <taxon>Pseudomonadati</taxon>
        <taxon>Pseudomonadota</taxon>
        <taxon>Gammaproteobacteria</taxon>
        <taxon>Cellvibrionales</taxon>
        <taxon>Cellvibrionaceae</taxon>
        <taxon>Simiduia</taxon>
    </lineage>
</organism>
<dbReference type="PANTHER" id="PTHR42755">
    <property type="entry name" value="3-DEOXY-MANNO-OCTULOSONATE CYTIDYLYLTRANSFERASE"/>
    <property type="match status" value="1"/>
</dbReference>
<dbReference type="EMBL" id="JACHXZ010000001">
    <property type="protein sequence ID" value="MBB3166866.1"/>
    <property type="molecule type" value="Genomic_DNA"/>
</dbReference>
<dbReference type="CDD" id="cd01635">
    <property type="entry name" value="Glycosyltransferase_GTB-type"/>
    <property type="match status" value="1"/>
</dbReference>
<evidence type="ECO:0000256" key="8">
    <source>
        <dbReference type="ARBA" id="ARBA00031445"/>
    </source>
</evidence>
<dbReference type="AlphaFoldDB" id="A0A839UMA0"/>
<evidence type="ECO:0000313" key="14">
    <source>
        <dbReference type="EMBL" id="MBB3166866.1"/>
    </source>
</evidence>
<reference evidence="14 15" key="1">
    <citation type="submission" date="2020-08" db="EMBL/GenBank/DDBJ databases">
        <title>Genomic Encyclopedia of Type Strains, Phase III (KMG-III): the genomes of soil and plant-associated and newly described type strains.</title>
        <authorList>
            <person name="Whitman W."/>
        </authorList>
    </citation>
    <scope>NUCLEOTIDE SEQUENCE [LARGE SCALE GENOMIC DNA]</scope>
    <source>
        <strain evidence="14 15">CECT 8571</strain>
    </source>
</reference>
<evidence type="ECO:0000256" key="1">
    <source>
        <dbReference type="ARBA" id="ARBA00004388"/>
    </source>
</evidence>
<evidence type="ECO:0000256" key="5">
    <source>
        <dbReference type="ARBA" id="ARBA00019077"/>
    </source>
</evidence>
<comment type="subcellular location">
    <subcellularLocation>
        <location evidence="1">Cell inner membrane</location>
        <topology evidence="1">Single-pass membrane protein</topology>
        <orientation evidence="1">Cytoplasmic side</orientation>
    </subcellularLocation>
    <subcellularLocation>
        <location evidence="12">Cell membrane</location>
    </subcellularLocation>
</comment>
<dbReference type="FunFam" id="3.40.50.2000:FF:000032">
    <property type="entry name" value="3-deoxy-D-manno-octulosonic acid transferase"/>
    <property type="match status" value="1"/>
</dbReference>
<feature type="domain" description="3-deoxy-D-manno-octulosonic-acid transferase N-terminal" evidence="13">
    <location>
        <begin position="34"/>
        <end position="210"/>
    </location>
</feature>
<feature type="active site" description="Proton acceptor" evidence="10">
    <location>
        <position position="60"/>
    </location>
</feature>
<keyword evidence="12" id="KW-0812">Transmembrane</keyword>
<keyword evidence="12" id="KW-0448">Lipopolysaccharide biosynthesis</keyword>
<evidence type="ECO:0000256" key="6">
    <source>
        <dbReference type="ARBA" id="ARBA00022679"/>
    </source>
</evidence>
<dbReference type="GO" id="GO:0009245">
    <property type="term" value="P:lipid A biosynthetic process"/>
    <property type="evidence" value="ECO:0007669"/>
    <property type="project" value="TreeGrafter"/>
</dbReference>
<name>A0A839UMA0_9GAMM</name>
<keyword evidence="12" id="KW-1003">Cell membrane</keyword>
<protein>
    <recommendedName>
        <fullName evidence="5 12">3-deoxy-D-manno-octulosonic acid transferase</fullName>
        <shortName evidence="12">Kdo transferase</shortName>
        <ecNumber evidence="4 12">2.4.99.12</ecNumber>
    </recommendedName>
    <alternativeName>
        <fullName evidence="8 12">Lipid IV(A) 3-deoxy-D-manno-octulosonic acid transferase</fullName>
    </alternativeName>
</protein>
<dbReference type="GO" id="GO:0043842">
    <property type="term" value="F:Kdo transferase activity"/>
    <property type="evidence" value="ECO:0007669"/>
    <property type="project" value="UniProtKB-EC"/>
</dbReference>
<dbReference type="NCBIfam" id="NF004388">
    <property type="entry name" value="PRK05749.1-4"/>
    <property type="match status" value="1"/>
</dbReference>
<evidence type="ECO:0000256" key="2">
    <source>
        <dbReference type="ARBA" id="ARBA00004713"/>
    </source>
</evidence>
<keyword evidence="6 12" id="KW-0808">Transferase</keyword>
<keyword evidence="12" id="KW-1133">Transmembrane helix</keyword>
<feature type="transmembrane region" description="Helical" evidence="12">
    <location>
        <begin position="6"/>
        <end position="23"/>
    </location>
</feature>
<gene>
    <name evidence="14" type="ORF">FHS30_000042</name>
</gene>
<evidence type="ECO:0000256" key="10">
    <source>
        <dbReference type="PIRSR" id="PIRSR639901-1"/>
    </source>
</evidence>
<dbReference type="Pfam" id="PF04413">
    <property type="entry name" value="Glycos_transf_N"/>
    <property type="match status" value="1"/>
</dbReference>
<accession>A0A839UMA0</accession>
<evidence type="ECO:0000256" key="4">
    <source>
        <dbReference type="ARBA" id="ARBA00012621"/>
    </source>
</evidence>
<evidence type="ECO:0000259" key="13">
    <source>
        <dbReference type="Pfam" id="PF04413"/>
    </source>
</evidence>
<comment type="catalytic activity">
    <reaction evidence="9 12">
        <text>lipid IVA (E. coli) + CMP-3-deoxy-beta-D-manno-octulosonate = alpha-Kdo-(2-&gt;6)-lipid IVA (E. coli) + CMP + H(+)</text>
        <dbReference type="Rhea" id="RHEA:28066"/>
        <dbReference type="ChEBI" id="CHEBI:15378"/>
        <dbReference type="ChEBI" id="CHEBI:58603"/>
        <dbReference type="ChEBI" id="CHEBI:60364"/>
        <dbReference type="ChEBI" id="CHEBI:60377"/>
        <dbReference type="ChEBI" id="CHEBI:85987"/>
        <dbReference type="EC" id="2.4.99.12"/>
    </reaction>
</comment>
<dbReference type="EC" id="2.4.99.12" evidence="4 12"/>
<comment type="function">
    <text evidence="12">Involved in lipopolysaccharide (LPS) biosynthesis. Catalyzes the transfer of 3-deoxy-D-manno-octulosonate (Kdo) residue(s) from CMP-Kdo to lipid IV(A), the tetraacyldisaccharide-1,4'-bisphosphate precursor of lipid A.</text>
</comment>
<evidence type="ECO:0000256" key="3">
    <source>
        <dbReference type="ARBA" id="ARBA00006380"/>
    </source>
</evidence>
<evidence type="ECO:0000256" key="12">
    <source>
        <dbReference type="RuleBase" id="RU365103"/>
    </source>
</evidence>
<evidence type="ECO:0000256" key="11">
    <source>
        <dbReference type="PIRSR" id="PIRSR639901-2"/>
    </source>
</evidence>
<dbReference type="Proteomes" id="UP000559987">
    <property type="component" value="Unassembled WGS sequence"/>
</dbReference>
<evidence type="ECO:0000256" key="7">
    <source>
        <dbReference type="ARBA" id="ARBA00022968"/>
    </source>
</evidence>
<keyword evidence="14" id="KW-0328">Glycosyltransferase</keyword>
<keyword evidence="7" id="KW-0735">Signal-anchor</keyword>
<keyword evidence="15" id="KW-1185">Reference proteome</keyword>
<dbReference type="GO" id="GO:0005886">
    <property type="term" value="C:plasma membrane"/>
    <property type="evidence" value="ECO:0007669"/>
    <property type="project" value="UniProtKB-SubCell"/>
</dbReference>
<comment type="caution">
    <text evidence="14">The sequence shown here is derived from an EMBL/GenBank/DDBJ whole genome shotgun (WGS) entry which is preliminary data.</text>
</comment>
<feature type="site" description="Transition state stabilizer" evidence="11">
    <location>
        <position position="130"/>
    </location>
</feature>
<keyword evidence="12" id="KW-0472">Membrane</keyword>
<dbReference type="UniPathway" id="UPA00958"/>
<dbReference type="InterPro" id="IPR039901">
    <property type="entry name" value="Kdotransferase"/>
</dbReference>
<feature type="site" description="Transition state stabilizer" evidence="11">
    <location>
        <position position="208"/>
    </location>
</feature>
<sequence>MTRAFYSLILYVALPVIALRLLWRARLAPAYRRRWGERFALTGSKPAGPSIWVHAVSVGETLAALDMIRALQRDYPKHRLLVTTTTPTGSERVQSALGNTVDHVYLPYDLPDCWWRFFRRFRPQLLIVMETELWPNLLAACARRKIPVLLANARLSEKSARGYQRLAWLTRPMVQRLTCIAAQQTADAERFVHLGVAADRVQVTGSIKFDLTLTDGLRQSATALRQQWAPKDEIIWLAASTHQGEDDIVLQAFAQVRAQVPNLRLVLVPRHPERFDRVAALCASSGWCTTRRSAPPCENFDVLVGDTMGELLLFFGACHMAFVGGSLVPTGGHNMIEPAAWAKPVLCGPHLFNFAAVSRLMVDAGGLRIVEDANALAGAVLALMDARERDTMGRQALAVADANRGALARLLALIETALAREKI</sequence>
<dbReference type="InterPro" id="IPR007507">
    <property type="entry name" value="Glycos_transf_N"/>
</dbReference>
<dbReference type="SUPFAM" id="SSF53756">
    <property type="entry name" value="UDP-Glycosyltransferase/glycogen phosphorylase"/>
    <property type="match status" value="1"/>
</dbReference>